<sequence>MGLWVYYLFFVFYSVRSLCVKEVRRPVFSFLGFGGAQQKKGMTSGISERRVQVVTNADDLIAKIDKDPMKSQYVTYIYHSSICSYCSKVTSSIEDNENVEIINFHEGNNLEELLKSDKPIVVLMKNINKGSSIDRSSFFSELKRKGGKVQVPALGISDYIMYESDEIIKFYKHLIEKVTGGNGDDDSHESQEE</sequence>
<reference evidence="2" key="1">
    <citation type="submission" date="2016-05" db="EMBL/GenBank/DDBJ databases">
        <authorList>
            <person name="Lavstsen T."/>
            <person name="Jespersen J.S."/>
        </authorList>
    </citation>
    <scope>NUCLEOTIDE SEQUENCE [LARGE SCALE GENOMIC DNA]</scope>
</reference>
<dbReference type="VEuPathDB" id="PlasmoDB:PKNH_1249200"/>
<dbReference type="EMBL" id="CWHR02000009">
    <property type="protein sequence ID" value="SBO26670.1"/>
    <property type="molecule type" value="Genomic_DNA"/>
</dbReference>
<dbReference type="OrthoDB" id="380774at2759"/>
<organism evidence="2 4">
    <name type="scientific">Plasmodium knowlesi (strain H)</name>
    <dbReference type="NCBI Taxonomy" id="5851"/>
    <lineage>
        <taxon>Eukaryota</taxon>
        <taxon>Sar</taxon>
        <taxon>Alveolata</taxon>
        <taxon>Apicomplexa</taxon>
        <taxon>Aconoidasida</taxon>
        <taxon>Haemosporida</taxon>
        <taxon>Plasmodiidae</taxon>
        <taxon>Plasmodium</taxon>
        <taxon>Plasmodium (Plasmodium)</taxon>
    </lineage>
</organism>
<dbReference type="AlphaFoldDB" id="A0A1A7VQK5"/>
<feature type="signal peptide" evidence="1">
    <location>
        <begin position="1"/>
        <end position="17"/>
    </location>
</feature>
<dbReference type="Proteomes" id="UP000182142">
    <property type="component" value="Unassembled WGS sequence"/>
</dbReference>
<feature type="chain" id="PRO_5036015677" description="Glutaredoxin-like protein" evidence="1">
    <location>
        <begin position="18"/>
        <end position="193"/>
    </location>
</feature>
<dbReference type="Proteomes" id="UP000182128">
    <property type="component" value="Unassembled WGS sequence"/>
</dbReference>
<evidence type="ECO:0000313" key="3">
    <source>
        <dbReference type="EMBL" id="SBO26670.1"/>
    </source>
</evidence>
<proteinExistence type="predicted"/>
<evidence type="ECO:0000313" key="4">
    <source>
        <dbReference type="Proteomes" id="UP000182128"/>
    </source>
</evidence>
<protein>
    <recommendedName>
        <fullName evidence="6">Glutaredoxin-like protein</fullName>
    </recommendedName>
</protein>
<evidence type="ECO:0000313" key="5">
    <source>
        <dbReference type="Proteomes" id="UP000182142"/>
    </source>
</evidence>
<accession>A0A1A7VQK5</accession>
<name>A0A1A7VQK5_PLAKH</name>
<evidence type="ECO:0000256" key="1">
    <source>
        <dbReference type="SAM" id="SignalP"/>
    </source>
</evidence>
<keyword evidence="1" id="KW-0732">Signal</keyword>
<evidence type="ECO:0008006" key="6">
    <source>
        <dbReference type="Google" id="ProtNLM"/>
    </source>
</evidence>
<evidence type="ECO:0000313" key="2">
    <source>
        <dbReference type="EMBL" id="SBO24363.1"/>
    </source>
</evidence>
<gene>
    <name evidence="2" type="ORF">PKNA1_C2_1249200</name>
    <name evidence="3" type="ORF">PKNA1_H1_1249200</name>
</gene>
<reference evidence="4 5" key="2">
    <citation type="submission" date="2016-05" db="EMBL/GenBank/DDBJ databases">
        <authorList>
            <person name="Sharaf H."/>
        </authorList>
    </citation>
    <scope>NUCLEOTIDE SEQUENCE [LARGE SCALE GENOMIC DNA]</scope>
    <source>
        <strain evidence="4 5">H</strain>
    </source>
</reference>
<dbReference type="EMBL" id="CWHQ02000011">
    <property type="protein sequence ID" value="SBO24363.1"/>
    <property type="molecule type" value="Genomic_DNA"/>
</dbReference>